<protein>
    <submittedName>
        <fullName evidence="1">DNA uptake protein</fullName>
    </submittedName>
</protein>
<dbReference type="GO" id="GO:0015627">
    <property type="term" value="C:type II protein secretion system complex"/>
    <property type="evidence" value="ECO:0007669"/>
    <property type="project" value="TreeGrafter"/>
</dbReference>
<dbReference type="PANTHER" id="PTHR21180:SF32">
    <property type="entry name" value="ENDONUCLEASE_EXONUCLEASE_PHOSPHATASE FAMILY DOMAIN-CONTAINING PROTEIN 1"/>
    <property type="match status" value="1"/>
</dbReference>
<keyword evidence="2" id="KW-1185">Reference proteome</keyword>
<dbReference type="Gene3D" id="1.10.150.320">
    <property type="entry name" value="Photosystem II 12 kDa extrinsic protein"/>
    <property type="match status" value="2"/>
</dbReference>
<dbReference type="AlphaFoldDB" id="A0A1U7HTW3"/>
<dbReference type="SUPFAM" id="SSF47781">
    <property type="entry name" value="RuvA domain 2-like"/>
    <property type="match status" value="2"/>
</dbReference>
<accession>A0A1U7HTW3</accession>
<organism evidence="1 2">
    <name type="scientific">Chroogloeocystis siderophila 5.2 s.c.1</name>
    <dbReference type="NCBI Taxonomy" id="247279"/>
    <lineage>
        <taxon>Bacteria</taxon>
        <taxon>Bacillati</taxon>
        <taxon>Cyanobacteriota</taxon>
        <taxon>Cyanophyceae</taxon>
        <taxon>Oscillatoriophycideae</taxon>
        <taxon>Chroococcales</taxon>
        <taxon>Chroococcaceae</taxon>
        <taxon>Chroogloeocystis</taxon>
    </lineage>
</organism>
<dbReference type="RefSeq" id="WP_073549187.1">
    <property type="nucleotide sequence ID" value="NZ_CAWMVK010000041.1"/>
</dbReference>
<dbReference type="Pfam" id="PF12836">
    <property type="entry name" value="HHH_3"/>
    <property type="match status" value="2"/>
</dbReference>
<name>A0A1U7HTW3_9CHRO</name>
<dbReference type="OrthoDB" id="510410at2"/>
<dbReference type="GO" id="GO:0015628">
    <property type="term" value="P:protein secretion by the type II secretion system"/>
    <property type="evidence" value="ECO:0007669"/>
    <property type="project" value="TreeGrafter"/>
</dbReference>
<dbReference type="Proteomes" id="UP000185984">
    <property type="component" value="Unassembled WGS sequence"/>
</dbReference>
<dbReference type="InterPro" id="IPR051675">
    <property type="entry name" value="Endo/Exo/Phosphatase_dom_1"/>
</dbReference>
<sequence length="172" mass="19610">MLQNWLQSQTIRTKLLNDPYYRMESLAEIAIAAALGIRIDVNQASVDDWLRLPGISIHQARSLVELRRSGVQFYCIEDIAAALNMPLQRLKPLEVVLKFCYYDEERYLQSLVNPNTATVEMLAQIPVIDRTLAAAIVQNRTSSGPYRNLVDLQRRLSLAGVTISKLMHYLCF</sequence>
<evidence type="ECO:0000313" key="1">
    <source>
        <dbReference type="EMBL" id="OKH26964.1"/>
    </source>
</evidence>
<dbReference type="EMBL" id="MRCC01000007">
    <property type="protein sequence ID" value="OKH26964.1"/>
    <property type="molecule type" value="Genomic_DNA"/>
</dbReference>
<comment type="caution">
    <text evidence="1">The sequence shown here is derived from an EMBL/GenBank/DDBJ whole genome shotgun (WGS) entry which is preliminary data.</text>
</comment>
<proteinExistence type="predicted"/>
<dbReference type="PANTHER" id="PTHR21180">
    <property type="entry name" value="ENDONUCLEASE/EXONUCLEASE/PHOSPHATASE FAMILY DOMAIN-CONTAINING PROTEIN 1"/>
    <property type="match status" value="1"/>
</dbReference>
<gene>
    <name evidence="1" type="ORF">NIES1031_09525</name>
</gene>
<dbReference type="STRING" id="247279.NIES1031_09525"/>
<evidence type="ECO:0000313" key="2">
    <source>
        <dbReference type="Proteomes" id="UP000185984"/>
    </source>
</evidence>
<dbReference type="InterPro" id="IPR010994">
    <property type="entry name" value="RuvA_2-like"/>
</dbReference>
<reference evidence="1 2" key="1">
    <citation type="submission" date="2016-11" db="EMBL/GenBank/DDBJ databases">
        <title>Draft Genome Sequences of Nine Cyanobacterial Strains from Diverse Habitats.</title>
        <authorList>
            <person name="Zhu T."/>
            <person name="Hou S."/>
            <person name="Lu X."/>
            <person name="Hess W.R."/>
        </authorList>
    </citation>
    <scope>NUCLEOTIDE SEQUENCE [LARGE SCALE GENOMIC DNA]</scope>
    <source>
        <strain evidence="1 2">5.2 s.c.1</strain>
    </source>
</reference>